<dbReference type="InterPro" id="IPR024185">
    <property type="entry name" value="FTHF_cligase-like_sf"/>
</dbReference>
<gene>
    <name evidence="7" type="ORF">EX30DRAFT_320103</name>
</gene>
<comment type="similarity">
    <text evidence="1">Belongs to the 5-formyltetrahydrofolate cyclo-ligase family.</text>
</comment>
<name>A0A4S2MVI9_9PEZI</name>
<evidence type="ECO:0000256" key="5">
    <source>
        <dbReference type="ARBA" id="ARBA00038966"/>
    </source>
</evidence>
<dbReference type="InterPro" id="IPR002698">
    <property type="entry name" value="FTHF_cligase"/>
</dbReference>
<dbReference type="SUPFAM" id="SSF100950">
    <property type="entry name" value="NagB/RpiA/CoA transferase-like"/>
    <property type="match status" value="1"/>
</dbReference>
<reference evidence="7 8" key="1">
    <citation type="submission" date="2019-04" db="EMBL/GenBank/DDBJ databases">
        <title>Comparative genomics and transcriptomics to analyze fruiting body development in filamentous ascomycetes.</title>
        <authorList>
            <consortium name="DOE Joint Genome Institute"/>
            <person name="Lutkenhaus R."/>
            <person name="Traeger S."/>
            <person name="Breuer J."/>
            <person name="Kuo A."/>
            <person name="Lipzen A."/>
            <person name="Pangilinan J."/>
            <person name="Dilworth D."/>
            <person name="Sandor L."/>
            <person name="Poggeler S."/>
            <person name="Barry K."/>
            <person name="Grigoriev I.V."/>
            <person name="Nowrousian M."/>
        </authorList>
    </citation>
    <scope>NUCLEOTIDE SEQUENCE [LARGE SCALE GENOMIC DNA]</scope>
    <source>
        <strain evidence="7 8">CBS 389.68</strain>
    </source>
</reference>
<dbReference type="AlphaFoldDB" id="A0A4S2MVI9"/>
<dbReference type="EC" id="6.3.3.2" evidence="5"/>
<dbReference type="FunCoup" id="A0A4S2MVI9">
    <property type="interactions" value="202"/>
</dbReference>
<dbReference type="InParanoid" id="A0A4S2MVI9"/>
<comment type="catalytic activity">
    <reaction evidence="4">
        <text>(6S)-5-formyl-5,6,7,8-tetrahydrofolate + ATP = (6R)-5,10-methenyltetrahydrofolate + ADP + phosphate</text>
        <dbReference type="Rhea" id="RHEA:10488"/>
        <dbReference type="ChEBI" id="CHEBI:30616"/>
        <dbReference type="ChEBI" id="CHEBI:43474"/>
        <dbReference type="ChEBI" id="CHEBI:57455"/>
        <dbReference type="ChEBI" id="CHEBI:57457"/>
        <dbReference type="ChEBI" id="CHEBI:456216"/>
        <dbReference type="EC" id="6.3.3.2"/>
    </reaction>
</comment>
<evidence type="ECO:0000256" key="6">
    <source>
        <dbReference type="PIRSR" id="PIRSR006806-1"/>
    </source>
</evidence>
<dbReference type="EMBL" id="ML220124">
    <property type="protein sequence ID" value="TGZ80567.1"/>
    <property type="molecule type" value="Genomic_DNA"/>
</dbReference>
<protein>
    <recommendedName>
        <fullName evidence="5">5-formyltetrahydrofolate cyclo-ligase</fullName>
        <ecNumber evidence="5">6.3.3.2</ecNumber>
    </recommendedName>
</protein>
<evidence type="ECO:0000256" key="4">
    <source>
        <dbReference type="ARBA" id="ARBA00036539"/>
    </source>
</evidence>
<evidence type="ECO:0000256" key="2">
    <source>
        <dbReference type="ARBA" id="ARBA00022741"/>
    </source>
</evidence>
<dbReference type="Proteomes" id="UP000298138">
    <property type="component" value="Unassembled WGS sequence"/>
</dbReference>
<feature type="binding site" evidence="6">
    <location>
        <begin position="179"/>
        <end position="187"/>
    </location>
    <ligand>
        <name>ATP</name>
        <dbReference type="ChEBI" id="CHEBI:30616"/>
    </ligand>
</feature>
<keyword evidence="2 6" id="KW-0547">Nucleotide-binding</keyword>
<evidence type="ECO:0000256" key="1">
    <source>
        <dbReference type="ARBA" id="ARBA00010638"/>
    </source>
</evidence>
<keyword evidence="8" id="KW-1185">Reference proteome</keyword>
<dbReference type="GO" id="GO:0005524">
    <property type="term" value="F:ATP binding"/>
    <property type="evidence" value="ECO:0007669"/>
    <property type="project" value="UniProtKB-KW"/>
</dbReference>
<dbReference type="PIRSF" id="PIRSF006806">
    <property type="entry name" value="FTHF_cligase"/>
    <property type="match status" value="1"/>
</dbReference>
<dbReference type="GO" id="GO:0005739">
    <property type="term" value="C:mitochondrion"/>
    <property type="evidence" value="ECO:0007669"/>
    <property type="project" value="TreeGrafter"/>
</dbReference>
<feature type="binding site" evidence="6">
    <location>
        <position position="63"/>
    </location>
    <ligand>
        <name>substrate</name>
    </ligand>
</feature>
<dbReference type="GO" id="GO:0030272">
    <property type="term" value="F:5-formyltetrahydrofolate cyclo-ligase activity"/>
    <property type="evidence" value="ECO:0007669"/>
    <property type="project" value="UniProtKB-EC"/>
</dbReference>
<proteinExistence type="inferred from homology"/>
<evidence type="ECO:0000313" key="7">
    <source>
        <dbReference type="EMBL" id="TGZ80567.1"/>
    </source>
</evidence>
<feature type="non-terminal residue" evidence="7">
    <location>
        <position position="252"/>
    </location>
</feature>
<accession>A0A4S2MVI9</accession>
<keyword evidence="7" id="KW-0808">Transferase</keyword>
<evidence type="ECO:0000313" key="8">
    <source>
        <dbReference type="Proteomes" id="UP000298138"/>
    </source>
</evidence>
<feature type="binding site" evidence="6">
    <location>
        <begin position="17"/>
        <end position="21"/>
    </location>
    <ligand>
        <name>ATP</name>
        <dbReference type="ChEBI" id="CHEBI:30616"/>
    </ligand>
</feature>
<dbReference type="PANTHER" id="PTHR23407:SF1">
    <property type="entry name" value="5-FORMYLTETRAHYDROFOLATE CYCLO-LIGASE"/>
    <property type="match status" value="1"/>
</dbReference>
<dbReference type="GO" id="GO:0016740">
    <property type="term" value="F:transferase activity"/>
    <property type="evidence" value="ECO:0007669"/>
    <property type="project" value="UniProtKB-KW"/>
</dbReference>
<dbReference type="Gene3D" id="3.40.50.10420">
    <property type="entry name" value="NagB/RpiA/CoA transferase-like"/>
    <property type="match status" value="1"/>
</dbReference>
<keyword evidence="3 6" id="KW-0067">ATP-binding</keyword>
<evidence type="ECO:0000256" key="3">
    <source>
        <dbReference type="ARBA" id="ARBA00022840"/>
    </source>
</evidence>
<dbReference type="GO" id="GO:0035999">
    <property type="term" value="P:tetrahydrofolate interconversion"/>
    <property type="evidence" value="ECO:0007669"/>
    <property type="project" value="TreeGrafter"/>
</dbReference>
<organism evidence="7 8">
    <name type="scientific">Ascodesmis nigricans</name>
    <dbReference type="NCBI Taxonomy" id="341454"/>
    <lineage>
        <taxon>Eukaryota</taxon>
        <taxon>Fungi</taxon>
        <taxon>Dikarya</taxon>
        <taxon>Ascomycota</taxon>
        <taxon>Pezizomycotina</taxon>
        <taxon>Pezizomycetes</taxon>
        <taxon>Pezizales</taxon>
        <taxon>Ascodesmidaceae</taxon>
        <taxon>Ascodesmis</taxon>
    </lineage>
</organism>
<sequence>MTSTPSDLPATMLSTSKRALRSALKKTIKTIPPTSIASQSQTVYQTLLTLPEYTTSQSLSIFLSMPSTEIQTTPLVRHALESGKRVYVPYIRPPPRIADDAPPAAPAPGVMDMLSLSSIADLESLSRDSWGIPTIPEESVDNRRNVIDEMIRARECGREVEGLDLVVMPGLGFDTRRNRIGYGKGFYDFWLERYRVRGLGRVEGEGEERRRGMPRLVAVALGEQVLEEGAIPVGEKDWKVDVLVVGDGRVIR</sequence>
<dbReference type="PANTHER" id="PTHR23407">
    <property type="entry name" value="ATPASE INHIBITOR/5-FORMYLTETRAHYDROFOLATE CYCLO-LIGASE"/>
    <property type="match status" value="1"/>
</dbReference>
<dbReference type="OrthoDB" id="2015992at2759"/>
<dbReference type="InterPro" id="IPR037171">
    <property type="entry name" value="NagB/RpiA_transferase-like"/>
</dbReference>
<dbReference type="GO" id="GO:0009396">
    <property type="term" value="P:folic acid-containing compound biosynthetic process"/>
    <property type="evidence" value="ECO:0007669"/>
    <property type="project" value="TreeGrafter"/>
</dbReference>
<dbReference type="Pfam" id="PF01812">
    <property type="entry name" value="5-FTHF_cyc-lig"/>
    <property type="match status" value="1"/>
</dbReference>
<dbReference type="STRING" id="341454.A0A4S2MVI9"/>
<feature type="binding site" evidence="6">
    <location>
        <position position="69"/>
    </location>
    <ligand>
        <name>substrate</name>
    </ligand>
</feature>